<proteinExistence type="inferred from homology"/>
<keyword evidence="13 15" id="KW-0030">Aminoacyl-tRNA synthetase</keyword>
<keyword evidence="6 15" id="KW-0436">Ligase</keyword>
<keyword evidence="5 16" id="KW-0820">tRNA-binding</keyword>
<dbReference type="InterPro" id="IPR045060">
    <property type="entry name" value="Phe-tRNA-ligase_IIc_bsu"/>
</dbReference>
<gene>
    <name evidence="15 20" type="primary">pheT</name>
    <name evidence="20" type="ORF">GCM10023342_15540</name>
</gene>
<evidence type="ECO:0000256" key="14">
    <source>
        <dbReference type="ARBA" id="ARBA00049255"/>
    </source>
</evidence>
<dbReference type="NCBIfam" id="NF045760">
    <property type="entry name" value="YtpR"/>
    <property type="match status" value="1"/>
</dbReference>
<protein>
    <recommendedName>
        <fullName evidence="15">Phenylalanine--tRNA ligase beta subunit</fullName>
        <ecNumber evidence="15">6.1.1.20</ecNumber>
    </recommendedName>
    <alternativeName>
        <fullName evidence="15">Phenylalanyl-tRNA synthetase beta subunit</fullName>
        <shortName evidence="15">PheRS</shortName>
    </alternativeName>
</protein>
<keyword evidence="12 15" id="KW-0648">Protein biosynthesis</keyword>
<evidence type="ECO:0000256" key="6">
    <source>
        <dbReference type="ARBA" id="ARBA00022598"/>
    </source>
</evidence>
<evidence type="ECO:0000256" key="9">
    <source>
        <dbReference type="ARBA" id="ARBA00022840"/>
    </source>
</evidence>
<dbReference type="Gene3D" id="3.30.56.10">
    <property type="match status" value="2"/>
</dbReference>
<evidence type="ECO:0000256" key="3">
    <source>
        <dbReference type="ARBA" id="ARBA00011209"/>
    </source>
</evidence>
<dbReference type="HAMAP" id="MF_00283">
    <property type="entry name" value="Phe_tRNA_synth_beta1"/>
    <property type="match status" value="1"/>
</dbReference>
<feature type="domain" description="FDX-ACB" evidence="18">
    <location>
        <begin position="705"/>
        <end position="798"/>
    </location>
</feature>
<dbReference type="InterPro" id="IPR009061">
    <property type="entry name" value="DNA-bd_dom_put_sf"/>
</dbReference>
<keyword evidence="9 15" id="KW-0067">ATP-binding</keyword>
<dbReference type="Pfam" id="PF01588">
    <property type="entry name" value="tRNA_bind"/>
    <property type="match status" value="1"/>
</dbReference>
<feature type="domain" description="B5" evidence="19">
    <location>
        <begin position="407"/>
        <end position="483"/>
    </location>
</feature>
<evidence type="ECO:0000256" key="1">
    <source>
        <dbReference type="ARBA" id="ARBA00004496"/>
    </source>
</evidence>
<dbReference type="CDD" id="cd02796">
    <property type="entry name" value="tRNA_bind_bactPheRS"/>
    <property type="match status" value="1"/>
</dbReference>
<dbReference type="InterPro" id="IPR012340">
    <property type="entry name" value="NA-bd_OB-fold"/>
</dbReference>
<dbReference type="Pfam" id="PF03484">
    <property type="entry name" value="B5"/>
    <property type="match status" value="1"/>
</dbReference>
<dbReference type="Gene3D" id="2.40.50.140">
    <property type="entry name" value="Nucleic acid-binding proteins"/>
    <property type="match status" value="1"/>
</dbReference>
<dbReference type="GO" id="GO:0016874">
    <property type="term" value="F:ligase activity"/>
    <property type="evidence" value="ECO:0007669"/>
    <property type="project" value="UniProtKB-KW"/>
</dbReference>
<feature type="domain" description="TRNA-binding" evidence="17">
    <location>
        <begin position="39"/>
        <end position="154"/>
    </location>
</feature>
<name>A0ABP9RCB3_9GAMM</name>
<dbReference type="InterPro" id="IPR005146">
    <property type="entry name" value="B3/B4_tRNA-bd"/>
</dbReference>
<evidence type="ECO:0000256" key="10">
    <source>
        <dbReference type="ARBA" id="ARBA00022842"/>
    </source>
</evidence>
<keyword evidence="8 15" id="KW-0547">Nucleotide-binding</keyword>
<dbReference type="PROSITE" id="PS51483">
    <property type="entry name" value="B5"/>
    <property type="match status" value="1"/>
</dbReference>
<evidence type="ECO:0000313" key="21">
    <source>
        <dbReference type="Proteomes" id="UP001500074"/>
    </source>
</evidence>
<evidence type="ECO:0000256" key="11">
    <source>
        <dbReference type="ARBA" id="ARBA00022884"/>
    </source>
</evidence>
<dbReference type="SUPFAM" id="SSF46955">
    <property type="entry name" value="Putative DNA-binding domain"/>
    <property type="match status" value="1"/>
</dbReference>
<feature type="binding site" evidence="15">
    <location>
        <position position="470"/>
    </location>
    <ligand>
        <name>Mg(2+)</name>
        <dbReference type="ChEBI" id="CHEBI:18420"/>
        <note>shared with alpha subunit</note>
    </ligand>
</feature>
<dbReference type="InterPro" id="IPR002547">
    <property type="entry name" value="tRNA-bd_dom"/>
</dbReference>
<dbReference type="EC" id="6.1.1.20" evidence="15"/>
<keyword evidence="7 15" id="KW-0479">Metal-binding</keyword>
<comment type="subunit">
    <text evidence="3 15">Tetramer of two alpha and two beta subunits.</text>
</comment>
<keyword evidence="21" id="KW-1185">Reference proteome</keyword>
<dbReference type="InterPro" id="IPR045864">
    <property type="entry name" value="aa-tRNA-synth_II/BPL/LPL"/>
</dbReference>
<evidence type="ECO:0000256" key="8">
    <source>
        <dbReference type="ARBA" id="ARBA00022741"/>
    </source>
</evidence>
<dbReference type="InterPro" id="IPR041616">
    <property type="entry name" value="PheRS_beta_core"/>
</dbReference>
<evidence type="ECO:0000256" key="12">
    <source>
        <dbReference type="ARBA" id="ARBA00022917"/>
    </source>
</evidence>
<dbReference type="SUPFAM" id="SSF50249">
    <property type="entry name" value="Nucleic acid-binding proteins"/>
    <property type="match status" value="1"/>
</dbReference>
<comment type="catalytic activity">
    <reaction evidence="14 15">
        <text>tRNA(Phe) + L-phenylalanine + ATP = L-phenylalanyl-tRNA(Phe) + AMP + diphosphate + H(+)</text>
        <dbReference type="Rhea" id="RHEA:19413"/>
        <dbReference type="Rhea" id="RHEA-COMP:9668"/>
        <dbReference type="Rhea" id="RHEA-COMP:9699"/>
        <dbReference type="ChEBI" id="CHEBI:15378"/>
        <dbReference type="ChEBI" id="CHEBI:30616"/>
        <dbReference type="ChEBI" id="CHEBI:33019"/>
        <dbReference type="ChEBI" id="CHEBI:58095"/>
        <dbReference type="ChEBI" id="CHEBI:78442"/>
        <dbReference type="ChEBI" id="CHEBI:78531"/>
        <dbReference type="ChEBI" id="CHEBI:456215"/>
        <dbReference type="EC" id="6.1.1.20"/>
    </reaction>
</comment>
<dbReference type="PROSITE" id="PS50886">
    <property type="entry name" value="TRBD"/>
    <property type="match status" value="1"/>
</dbReference>
<evidence type="ECO:0000259" key="17">
    <source>
        <dbReference type="PROSITE" id="PS50886"/>
    </source>
</evidence>
<dbReference type="InterPro" id="IPR005147">
    <property type="entry name" value="tRNA_synthase_B5-dom"/>
</dbReference>
<dbReference type="Pfam" id="PF17759">
    <property type="entry name" value="tRNA_synthFbeta"/>
    <property type="match status" value="1"/>
</dbReference>
<accession>A0ABP9RCB3</accession>
<dbReference type="SUPFAM" id="SSF54991">
    <property type="entry name" value="Anticodon-binding domain of PheRS"/>
    <property type="match status" value="1"/>
</dbReference>
<dbReference type="PROSITE" id="PS51447">
    <property type="entry name" value="FDX_ACB"/>
    <property type="match status" value="1"/>
</dbReference>
<organism evidence="20 21">
    <name type="scientific">Modicisalibacter zincidurans</name>
    <dbReference type="NCBI Taxonomy" id="1178777"/>
    <lineage>
        <taxon>Bacteria</taxon>
        <taxon>Pseudomonadati</taxon>
        <taxon>Pseudomonadota</taxon>
        <taxon>Gammaproteobacteria</taxon>
        <taxon>Oceanospirillales</taxon>
        <taxon>Halomonadaceae</taxon>
        <taxon>Modicisalibacter</taxon>
    </lineage>
</organism>
<evidence type="ECO:0000256" key="15">
    <source>
        <dbReference type="HAMAP-Rule" id="MF_00283"/>
    </source>
</evidence>
<dbReference type="NCBIfam" id="TIGR00472">
    <property type="entry name" value="pheT_bact"/>
    <property type="match status" value="1"/>
</dbReference>
<dbReference type="SMART" id="SM00896">
    <property type="entry name" value="FDX-ACB"/>
    <property type="match status" value="1"/>
</dbReference>
<comment type="similarity">
    <text evidence="2 15">Belongs to the phenylalanyl-tRNA synthetase beta subunit family. Type 1 subfamily.</text>
</comment>
<dbReference type="SMART" id="SM00873">
    <property type="entry name" value="B3_4"/>
    <property type="match status" value="1"/>
</dbReference>
<dbReference type="SUPFAM" id="SSF56037">
    <property type="entry name" value="PheT/TilS domain"/>
    <property type="match status" value="1"/>
</dbReference>
<dbReference type="Pfam" id="PF03147">
    <property type="entry name" value="FDX-ACB"/>
    <property type="match status" value="1"/>
</dbReference>
<feature type="binding site" evidence="15">
    <location>
        <position position="461"/>
    </location>
    <ligand>
        <name>Mg(2+)</name>
        <dbReference type="ChEBI" id="CHEBI:18420"/>
        <note>shared with alpha subunit</note>
    </ligand>
</feature>
<evidence type="ECO:0000256" key="16">
    <source>
        <dbReference type="PROSITE-ProRule" id="PRU00209"/>
    </source>
</evidence>
<dbReference type="EMBL" id="BAABKI010000018">
    <property type="protein sequence ID" value="GAA5174480.1"/>
    <property type="molecule type" value="Genomic_DNA"/>
</dbReference>
<evidence type="ECO:0000256" key="7">
    <source>
        <dbReference type="ARBA" id="ARBA00022723"/>
    </source>
</evidence>
<dbReference type="InterPro" id="IPR004532">
    <property type="entry name" value="Phe-tRNA-ligase_IIc_bsu_bact"/>
</dbReference>
<feature type="binding site" evidence="15">
    <location>
        <position position="467"/>
    </location>
    <ligand>
        <name>Mg(2+)</name>
        <dbReference type="ChEBI" id="CHEBI:18420"/>
        <note>shared with alpha subunit</note>
    </ligand>
</feature>
<evidence type="ECO:0000256" key="2">
    <source>
        <dbReference type="ARBA" id="ARBA00008653"/>
    </source>
</evidence>
<dbReference type="SUPFAM" id="SSF55681">
    <property type="entry name" value="Class II aaRS and biotin synthetases"/>
    <property type="match status" value="1"/>
</dbReference>
<dbReference type="RefSeq" id="WP_031383411.1">
    <property type="nucleotide sequence ID" value="NZ_BAABKI010000018.1"/>
</dbReference>
<dbReference type="SMART" id="SM00874">
    <property type="entry name" value="B5"/>
    <property type="match status" value="1"/>
</dbReference>
<dbReference type="InterPro" id="IPR033714">
    <property type="entry name" value="tRNA_bind_bactPheRS"/>
</dbReference>
<keyword evidence="11 16" id="KW-0694">RNA-binding</keyword>
<evidence type="ECO:0000256" key="4">
    <source>
        <dbReference type="ARBA" id="ARBA00022490"/>
    </source>
</evidence>
<evidence type="ECO:0000256" key="5">
    <source>
        <dbReference type="ARBA" id="ARBA00022555"/>
    </source>
</evidence>
<comment type="subcellular location">
    <subcellularLocation>
        <location evidence="1 15">Cytoplasm</location>
    </subcellularLocation>
</comment>
<dbReference type="Proteomes" id="UP001500074">
    <property type="component" value="Unassembled WGS sequence"/>
</dbReference>
<dbReference type="PANTHER" id="PTHR10947">
    <property type="entry name" value="PHENYLALANYL-TRNA SYNTHETASE BETA CHAIN AND LEUCINE-RICH REPEAT-CONTAINING PROTEIN 47"/>
    <property type="match status" value="1"/>
</dbReference>
<dbReference type="CDD" id="cd00769">
    <property type="entry name" value="PheRS_beta_core"/>
    <property type="match status" value="1"/>
</dbReference>
<dbReference type="Gene3D" id="3.30.70.380">
    <property type="entry name" value="Ferrodoxin-fold anticodon-binding domain"/>
    <property type="match status" value="1"/>
</dbReference>
<evidence type="ECO:0000259" key="19">
    <source>
        <dbReference type="PROSITE" id="PS51483"/>
    </source>
</evidence>
<dbReference type="PANTHER" id="PTHR10947:SF0">
    <property type="entry name" value="PHENYLALANINE--TRNA LIGASE BETA SUBUNIT"/>
    <property type="match status" value="1"/>
</dbReference>
<comment type="cofactor">
    <cofactor evidence="15">
        <name>Mg(2+)</name>
        <dbReference type="ChEBI" id="CHEBI:18420"/>
    </cofactor>
    <text evidence="15">Binds 2 magnesium ions per tetramer.</text>
</comment>
<comment type="caution">
    <text evidence="20">The sequence shown here is derived from an EMBL/GenBank/DDBJ whole genome shotgun (WGS) entry which is preliminary data.</text>
</comment>
<keyword evidence="4 15" id="KW-0963">Cytoplasm</keyword>
<dbReference type="InterPro" id="IPR020825">
    <property type="entry name" value="Phe-tRNA_synthase-like_B3/B4"/>
</dbReference>
<reference evidence="21" key="1">
    <citation type="journal article" date="2019" name="Int. J. Syst. Evol. Microbiol.">
        <title>The Global Catalogue of Microorganisms (GCM) 10K type strain sequencing project: providing services to taxonomists for standard genome sequencing and annotation.</title>
        <authorList>
            <consortium name="The Broad Institute Genomics Platform"/>
            <consortium name="The Broad Institute Genome Sequencing Center for Infectious Disease"/>
            <person name="Wu L."/>
            <person name="Ma J."/>
        </authorList>
    </citation>
    <scope>NUCLEOTIDE SEQUENCE [LARGE SCALE GENOMIC DNA]</scope>
    <source>
        <strain evidence="21">JCM 18472</strain>
    </source>
</reference>
<dbReference type="InterPro" id="IPR005121">
    <property type="entry name" value="Fdx_antiC-bd"/>
</dbReference>
<keyword evidence="10 15" id="KW-0460">Magnesium</keyword>
<evidence type="ECO:0000256" key="13">
    <source>
        <dbReference type="ARBA" id="ARBA00023146"/>
    </source>
</evidence>
<evidence type="ECO:0000313" key="20">
    <source>
        <dbReference type="EMBL" id="GAA5174480.1"/>
    </source>
</evidence>
<sequence>MKFSEQWLREWVSPALATQALAEQVTMAGLEVDAIERVAGVFSGVVVAEVLSREPHPDADKLSVCRVDDGSAEPVQVVCGAPNVAAGQKVAFARVGAVLPDDAKADGFKIKQAKLRGVESRGMICSASELGLAEETSPGILELPRDAPAGVDLRDWMGLEDATIEVDLTPNRGDCLSLKGLAREVGVLNRMAVNEPDVAAQVAVHDASFPVDVSAVEACPRYVGRIVRNVDVNATTPLWMAERLRRSGVRAISPLVDITNYVMLELGQPMHAFDLANLEQAIEVRYAREGETLVLLDGQQIALREDTLIIADAEKPLAIAGVMGGEFSGVSDATRDVFLEAAFFTPLTVAGQARSYGLHTDASHRFERGVDPALTRQAIERATQLLLAIAGGEPGPLSETASPDHLPAERHIVLRAARLEQCLSMPLPGEEAVDILTRLGMQVSAQGDMGWRVGVPSWRFDVAIEEDLIEELARIHGYNRLPVRRPAARLSLQADDEARQPLARLRRQLVARGFQEAISYSFVAPELQVLLAPGVEAPRLANPISSDMAVMRASLLPGLLKALMHNLNRQQQRVRLFESGLVFRGDLDSLEQTAMLGGLVCGPRDPEGWTARRDDVDFFDLKGDLESLLAMGGNRDAWRFEPAEDPVLHPGQTAAVLHLGQRVGWIGALHPAVRAELGLKSDPLVFEIELDRLVHGRLPRFAALSRYPEVRRDLALVVDESVAVQALLDTLRDQAGEWLTDLHLFDVYQGAGIAEGYKSVALGLTWQHPSRTLNDEEINQLVEAIVAESRQRLGAELRG</sequence>
<feature type="binding site" evidence="15">
    <location>
        <position position="471"/>
    </location>
    <ligand>
        <name>Mg(2+)</name>
        <dbReference type="ChEBI" id="CHEBI:18420"/>
        <note>shared with alpha subunit</note>
    </ligand>
</feature>
<dbReference type="Gene3D" id="3.50.40.10">
    <property type="entry name" value="Phenylalanyl-trna Synthetase, Chain B, domain 3"/>
    <property type="match status" value="1"/>
</dbReference>
<dbReference type="InterPro" id="IPR036690">
    <property type="entry name" value="Fdx_antiC-bd_sf"/>
</dbReference>
<evidence type="ECO:0000259" key="18">
    <source>
        <dbReference type="PROSITE" id="PS51447"/>
    </source>
</evidence>
<dbReference type="Pfam" id="PF03483">
    <property type="entry name" value="B3_4"/>
    <property type="match status" value="1"/>
</dbReference>
<dbReference type="Gene3D" id="3.30.930.10">
    <property type="entry name" value="Bira Bifunctional Protein, Domain 2"/>
    <property type="match status" value="1"/>
</dbReference>